<proteinExistence type="predicted"/>
<dbReference type="RefSeq" id="WP_069859846.1">
    <property type="nucleotide sequence ID" value="NZ_BDFE01000020.1"/>
</dbReference>
<organism evidence="1 2">
    <name type="scientific">Desulfoplanes formicivorans</name>
    <dbReference type="NCBI Taxonomy" id="1592317"/>
    <lineage>
        <taxon>Bacteria</taxon>
        <taxon>Pseudomonadati</taxon>
        <taxon>Thermodesulfobacteriota</taxon>
        <taxon>Desulfovibrionia</taxon>
        <taxon>Desulfovibrionales</taxon>
        <taxon>Desulfoplanaceae</taxon>
        <taxon>Desulfoplanes</taxon>
    </lineage>
</organism>
<gene>
    <name evidence="1" type="ORF">DPF_2311</name>
</gene>
<accession>A0A194AHM4</accession>
<dbReference type="STRING" id="1592317.DPF_2311"/>
<name>A0A194AHM4_9BACT</name>
<sequence length="61" mass="7094">MEDWIEVERFEAMEDKLHEEMHRLGELAMDLALNPGAVIKAVEDDKGFAILVHKVFYKSFT</sequence>
<dbReference type="OrthoDB" id="5472206at2"/>
<protein>
    <submittedName>
        <fullName evidence="1">Uncharacterized protein</fullName>
    </submittedName>
</protein>
<evidence type="ECO:0000313" key="1">
    <source>
        <dbReference type="EMBL" id="GAU09582.1"/>
    </source>
</evidence>
<dbReference type="EMBL" id="BDFE01000020">
    <property type="protein sequence ID" value="GAU09582.1"/>
    <property type="molecule type" value="Genomic_DNA"/>
</dbReference>
<evidence type="ECO:0000313" key="2">
    <source>
        <dbReference type="Proteomes" id="UP000095200"/>
    </source>
</evidence>
<keyword evidence="2" id="KW-1185">Reference proteome</keyword>
<reference evidence="2" key="1">
    <citation type="submission" date="2016-06" db="EMBL/GenBank/DDBJ databases">
        <title>Draft genome sequence of Desulfoplanes formicivorans strain Pf12B.</title>
        <authorList>
            <person name="Watanabe M."/>
            <person name="Kojima H."/>
            <person name="Fukui M."/>
        </authorList>
    </citation>
    <scope>NUCLEOTIDE SEQUENCE [LARGE SCALE GENOMIC DNA]</scope>
    <source>
        <strain evidence="2">Pf12B</strain>
    </source>
</reference>
<dbReference type="AlphaFoldDB" id="A0A194AHM4"/>
<comment type="caution">
    <text evidence="1">The sequence shown here is derived from an EMBL/GenBank/DDBJ whole genome shotgun (WGS) entry which is preliminary data.</text>
</comment>
<dbReference type="Proteomes" id="UP000095200">
    <property type="component" value="Unassembled WGS sequence"/>
</dbReference>